<keyword evidence="5 9" id="KW-0479">Metal-binding</keyword>
<evidence type="ECO:0000256" key="5">
    <source>
        <dbReference type="ARBA" id="ARBA00022723"/>
    </source>
</evidence>
<keyword evidence="6 10" id="KW-1133">Transmembrane helix</keyword>
<evidence type="ECO:0000259" key="12">
    <source>
        <dbReference type="PROSITE" id="PS51007"/>
    </source>
</evidence>
<dbReference type="SUPFAM" id="SSF46626">
    <property type="entry name" value="Cytochrome c"/>
    <property type="match status" value="1"/>
</dbReference>
<dbReference type="GO" id="GO:0046872">
    <property type="term" value="F:metal ion binding"/>
    <property type="evidence" value="ECO:0007669"/>
    <property type="project" value="UniProtKB-KW"/>
</dbReference>
<gene>
    <name evidence="13" type="ORF">GCM10011430_28160</name>
</gene>
<organism evidence="13 14">
    <name type="scientific">Oxalicibacterium solurbis</name>
    <dbReference type="NCBI Taxonomy" id="69280"/>
    <lineage>
        <taxon>Bacteria</taxon>
        <taxon>Pseudomonadati</taxon>
        <taxon>Pseudomonadota</taxon>
        <taxon>Betaproteobacteria</taxon>
        <taxon>Burkholderiales</taxon>
        <taxon>Oxalobacteraceae</taxon>
        <taxon>Oxalicibacterium</taxon>
    </lineage>
</organism>
<feature type="transmembrane region" description="Helical" evidence="10">
    <location>
        <begin position="391"/>
        <end position="415"/>
    </location>
</feature>
<dbReference type="Pfam" id="PF03239">
    <property type="entry name" value="FTR1"/>
    <property type="match status" value="1"/>
</dbReference>
<keyword evidence="3 9" id="KW-0349">Heme</keyword>
<dbReference type="PANTHER" id="PTHR31632">
    <property type="entry name" value="IRON TRANSPORTER FTH1"/>
    <property type="match status" value="1"/>
</dbReference>
<evidence type="ECO:0000256" key="9">
    <source>
        <dbReference type="PROSITE-ProRule" id="PRU00433"/>
    </source>
</evidence>
<protein>
    <submittedName>
        <fullName evidence="13">Cystathionine gamma-synthase</fullName>
    </submittedName>
</protein>
<sequence length="643" mass="68514">MRVARFISPLLFIACFLFSLGSTTVSHAQDATTQDKAKQIWQILDYLAVDYGAAVQNGAVASKDEYAEMQEFSANAEKQLSELPKTDASAKLVSEASKLRELIAAKASPEQVAAQSRALAADVLKVYPVPLSPTQAPDLKRGAALYQANCASCHGAAGHGDGPLAKSLNPPPIALSDHERARERSVFSLQQIISHGVAGTSMPAFTQLSEDDRWSIAFFASTMSYSDADREAGKKAWTDNGALRNAVPDLNALTQATEAGLEKQVGAGARPLLAHLRNEPSQVMASNEDSLALAKKRLTESVQALQAGDKANASRLALSAYLDGFEIAEPALSAKNNALFNDLEKGMGAFRAIVNRGDLAGAKEAEQALQVKLTQAQDALTTATDDPLATFLGAFTILLREGLEALLVVVAMVAFLKKADRRDVLKYVHAGWVVALAGGGVTWAVATYLVDLSGASREMTEGFSAIFAAVVLLGVGIWMHQKSMAGRWQAYVKDKLSSALNGRSAFMLFILSFVTVYREVFETVLFYAALWTGGNGAYMLLGMAAAILILAVVAFILLRTSARLPIGQFFAASSALVALLAFVMVGKGVAALQKVGVFDITPITFPQVDLLGIYPTTQTVAAQLLILAIIVASVMYNVRSARM</sequence>
<feature type="transmembrane region" description="Helical" evidence="10">
    <location>
        <begin position="427"/>
        <end position="450"/>
    </location>
</feature>
<proteinExistence type="inferred from homology"/>
<dbReference type="GO" id="GO:0009055">
    <property type="term" value="F:electron transfer activity"/>
    <property type="evidence" value="ECO:0007669"/>
    <property type="project" value="InterPro"/>
</dbReference>
<evidence type="ECO:0000313" key="13">
    <source>
        <dbReference type="EMBL" id="GGI55642.1"/>
    </source>
</evidence>
<comment type="caution">
    <text evidence="13">The sequence shown here is derived from an EMBL/GenBank/DDBJ whole genome shotgun (WGS) entry which is preliminary data.</text>
</comment>
<dbReference type="InterPro" id="IPR004923">
    <property type="entry name" value="FTR1/Fip1/EfeU"/>
</dbReference>
<feature type="transmembrane region" description="Helical" evidence="10">
    <location>
        <begin position="500"/>
        <end position="517"/>
    </location>
</feature>
<keyword evidence="14" id="KW-1185">Reference proteome</keyword>
<dbReference type="Pfam" id="PF13442">
    <property type="entry name" value="Cytochrome_CBB3"/>
    <property type="match status" value="1"/>
</dbReference>
<evidence type="ECO:0000256" key="10">
    <source>
        <dbReference type="SAM" id="Phobius"/>
    </source>
</evidence>
<dbReference type="GO" id="GO:0020037">
    <property type="term" value="F:heme binding"/>
    <property type="evidence" value="ECO:0007669"/>
    <property type="project" value="InterPro"/>
</dbReference>
<dbReference type="InterPro" id="IPR009056">
    <property type="entry name" value="Cyt_c-like_dom"/>
</dbReference>
<dbReference type="GO" id="GO:0015093">
    <property type="term" value="F:ferrous iron transmembrane transporter activity"/>
    <property type="evidence" value="ECO:0007669"/>
    <property type="project" value="TreeGrafter"/>
</dbReference>
<evidence type="ECO:0000256" key="2">
    <source>
        <dbReference type="ARBA" id="ARBA00008333"/>
    </source>
</evidence>
<evidence type="ECO:0000256" key="8">
    <source>
        <dbReference type="ARBA" id="ARBA00023136"/>
    </source>
</evidence>
<feature type="signal peptide" evidence="11">
    <location>
        <begin position="1"/>
        <end position="28"/>
    </location>
</feature>
<evidence type="ECO:0000256" key="6">
    <source>
        <dbReference type="ARBA" id="ARBA00022989"/>
    </source>
</evidence>
<evidence type="ECO:0000313" key="14">
    <source>
        <dbReference type="Proteomes" id="UP000627205"/>
    </source>
</evidence>
<evidence type="ECO:0000256" key="3">
    <source>
        <dbReference type="ARBA" id="ARBA00022617"/>
    </source>
</evidence>
<name>A0A8J3AZ99_9BURK</name>
<evidence type="ECO:0000256" key="4">
    <source>
        <dbReference type="ARBA" id="ARBA00022692"/>
    </source>
</evidence>
<comment type="similarity">
    <text evidence="2">Belongs to the oxidase-dependent Fe transporter (OFeT) (TC 9.A.10.1) family.</text>
</comment>
<feature type="transmembrane region" description="Helical" evidence="10">
    <location>
        <begin position="620"/>
        <end position="638"/>
    </location>
</feature>
<evidence type="ECO:0000256" key="1">
    <source>
        <dbReference type="ARBA" id="ARBA00004141"/>
    </source>
</evidence>
<dbReference type="GO" id="GO:0033573">
    <property type="term" value="C:high-affinity iron permease complex"/>
    <property type="evidence" value="ECO:0007669"/>
    <property type="project" value="InterPro"/>
</dbReference>
<dbReference type="RefSeq" id="WP_188422767.1">
    <property type="nucleotide sequence ID" value="NZ_BMDP01000005.1"/>
</dbReference>
<evidence type="ECO:0000256" key="7">
    <source>
        <dbReference type="ARBA" id="ARBA00023004"/>
    </source>
</evidence>
<dbReference type="PANTHER" id="PTHR31632:SF2">
    <property type="entry name" value="PLASMA MEMBRANE IRON PERMEASE"/>
    <property type="match status" value="1"/>
</dbReference>
<dbReference type="Proteomes" id="UP000627205">
    <property type="component" value="Unassembled WGS sequence"/>
</dbReference>
<dbReference type="EMBL" id="BMDP01000005">
    <property type="protein sequence ID" value="GGI55642.1"/>
    <property type="molecule type" value="Genomic_DNA"/>
</dbReference>
<dbReference type="InterPro" id="IPR036909">
    <property type="entry name" value="Cyt_c-like_dom_sf"/>
</dbReference>
<keyword evidence="8 10" id="KW-0472">Membrane</keyword>
<dbReference type="AlphaFoldDB" id="A0A8J3AZ99"/>
<feature type="transmembrane region" description="Helical" evidence="10">
    <location>
        <begin position="570"/>
        <end position="592"/>
    </location>
</feature>
<evidence type="ECO:0000256" key="11">
    <source>
        <dbReference type="SAM" id="SignalP"/>
    </source>
</evidence>
<dbReference type="PROSITE" id="PS51007">
    <property type="entry name" value="CYTC"/>
    <property type="match status" value="1"/>
</dbReference>
<feature type="transmembrane region" description="Helical" evidence="10">
    <location>
        <begin position="537"/>
        <end position="558"/>
    </location>
</feature>
<keyword evidence="7 9" id="KW-0408">Iron</keyword>
<reference evidence="13" key="1">
    <citation type="journal article" date="2014" name="Int. J. Syst. Evol. Microbiol.">
        <title>Complete genome sequence of Corynebacterium casei LMG S-19264T (=DSM 44701T), isolated from a smear-ripened cheese.</title>
        <authorList>
            <consortium name="US DOE Joint Genome Institute (JGI-PGF)"/>
            <person name="Walter F."/>
            <person name="Albersmeier A."/>
            <person name="Kalinowski J."/>
            <person name="Ruckert C."/>
        </authorList>
    </citation>
    <scope>NUCLEOTIDE SEQUENCE</scope>
    <source>
        <strain evidence="13">CCM 7664</strain>
    </source>
</reference>
<feature type="domain" description="Cytochrome c" evidence="12">
    <location>
        <begin position="137"/>
        <end position="326"/>
    </location>
</feature>
<dbReference type="Gene3D" id="1.10.760.10">
    <property type="entry name" value="Cytochrome c-like domain"/>
    <property type="match status" value="1"/>
</dbReference>
<comment type="subcellular location">
    <subcellularLocation>
        <location evidence="1">Membrane</location>
        <topology evidence="1">Multi-pass membrane protein</topology>
    </subcellularLocation>
</comment>
<feature type="transmembrane region" description="Helical" evidence="10">
    <location>
        <begin position="462"/>
        <end position="479"/>
    </location>
</feature>
<accession>A0A8J3AZ99</accession>
<keyword evidence="4 10" id="KW-0812">Transmembrane</keyword>
<reference evidence="13" key="2">
    <citation type="submission" date="2020-09" db="EMBL/GenBank/DDBJ databases">
        <authorList>
            <person name="Sun Q."/>
            <person name="Sedlacek I."/>
        </authorList>
    </citation>
    <scope>NUCLEOTIDE SEQUENCE</scope>
    <source>
        <strain evidence="13">CCM 7664</strain>
    </source>
</reference>
<feature type="chain" id="PRO_5035253601" evidence="11">
    <location>
        <begin position="29"/>
        <end position="643"/>
    </location>
</feature>
<keyword evidence="11" id="KW-0732">Signal</keyword>